<keyword evidence="11" id="KW-0482">Metalloprotease</keyword>
<evidence type="ECO:0000256" key="12">
    <source>
        <dbReference type="ARBA" id="ARBA00023136"/>
    </source>
</evidence>
<dbReference type="GO" id="GO:0005886">
    <property type="term" value="C:plasma membrane"/>
    <property type="evidence" value="ECO:0007669"/>
    <property type="project" value="UniProtKB-SubCell"/>
</dbReference>
<comment type="similarity">
    <text evidence="3">Belongs to the peptidase M50B family.</text>
</comment>
<feature type="transmembrane region" description="Helical" evidence="13">
    <location>
        <begin position="91"/>
        <end position="115"/>
    </location>
</feature>
<dbReference type="AlphaFoldDB" id="A0A7T5VCS4"/>
<evidence type="ECO:0000313" key="15">
    <source>
        <dbReference type="EMBL" id="QQG65494.1"/>
    </source>
</evidence>
<dbReference type="PANTHER" id="PTHR35864:SF1">
    <property type="entry name" value="ZINC METALLOPROTEASE YWHC-RELATED"/>
    <property type="match status" value="1"/>
</dbReference>
<keyword evidence="12 13" id="KW-0472">Membrane</keyword>
<proteinExistence type="inferred from homology"/>
<dbReference type="InterPro" id="IPR008915">
    <property type="entry name" value="Peptidase_M50"/>
</dbReference>
<evidence type="ECO:0000256" key="8">
    <source>
        <dbReference type="ARBA" id="ARBA00022801"/>
    </source>
</evidence>
<evidence type="ECO:0000256" key="9">
    <source>
        <dbReference type="ARBA" id="ARBA00022833"/>
    </source>
</evidence>
<keyword evidence="9" id="KW-0862">Zinc</keyword>
<dbReference type="PANTHER" id="PTHR35864">
    <property type="entry name" value="ZINC METALLOPROTEASE MJ0611-RELATED"/>
    <property type="match status" value="1"/>
</dbReference>
<dbReference type="KEGG" id="dog:HP555_06240"/>
<evidence type="ECO:0000256" key="3">
    <source>
        <dbReference type="ARBA" id="ARBA00007931"/>
    </source>
</evidence>
<dbReference type="EMBL" id="CP054140">
    <property type="protein sequence ID" value="QQG65494.1"/>
    <property type="molecule type" value="Genomic_DNA"/>
</dbReference>
<dbReference type="GO" id="GO:0008237">
    <property type="term" value="F:metallopeptidase activity"/>
    <property type="evidence" value="ECO:0007669"/>
    <property type="project" value="UniProtKB-KW"/>
</dbReference>
<comment type="cofactor">
    <cofactor evidence="1">
        <name>Zn(2+)</name>
        <dbReference type="ChEBI" id="CHEBI:29105"/>
    </cofactor>
</comment>
<evidence type="ECO:0000259" key="14">
    <source>
        <dbReference type="Pfam" id="PF02163"/>
    </source>
</evidence>
<keyword evidence="16" id="KW-1185">Reference proteome</keyword>
<dbReference type="Proteomes" id="UP000596092">
    <property type="component" value="Chromosome"/>
</dbReference>
<evidence type="ECO:0000256" key="11">
    <source>
        <dbReference type="ARBA" id="ARBA00023049"/>
    </source>
</evidence>
<name>A0A7T5VCS4_9BACT</name>
<dbReference type="CDD" id="cd06158">
    <property type="entry name" value="S2P-M50_like_1"/>
    <property type="match status" value="1"/>
</dbReference>
<keyword evidence="10 13" id="KW-1133">Transmembrane helix</keyword>
<dbReference type="RefSeq" id="WP_199264315.1">
    <property type="nucleotide sequence ID" value="NZ_CP054140.1"/>
</dbReference>
<evidence type="ECO:0000256" key="1">
    <source>
        <dbReference type="ARBA" id="ARBA00001947"/>
    </source>
</evidence>
<feature type="transmembrane region" description="Helical" evidence="13">
    <location>
        <begin position="177"/>
        <end position="199"/>
    </location>
</feature>
<keyword evidence="6 13" id="KW-0812">Transmembrane</keyword>
<evidence type="ECO:0000256" key="7">
    <source>
        <dbReference type="ARBA" id="ARBA00022723"/>
    </source>
</evidence>
<keyword evidence="5 15" id="KW-0645">Protease</keyword>
<organism evidence="15 16">
    <name type="scientific">Desulfobulbus oligotrophicus</name>
    <dbReference type="NCBI Taxonomy" id="1909699"/>
    <lineage>
        <taxon>Bacteria</taxon>
        <taxon>Pseudomonadati</taxon>
        <taxon>Thermodesulfobacteriota</taxon>
        <taxon>Desulfobulbia</taxon>
        <taxon>Desulfobulbales</taxon>
        <taxon>Desulfobulbaceae</taxon>
        <taxon>Desulfobulbus</taxon>
    </lineage>
</organism>
<dbReference type="GO" id="GO:0006508">
    <property type="term" value="P:proteolysis"/>
    <property type="evidence" value="ECO:0007669"/>
    <property type="project" value="UniProtKB-KW"/>
</dbReference>
<dbReference type="Pfam" id="PF02163">
    <property type="entry name" value="Peptidase_M50"/>
    <property type="match status" value="1"/>
</dbReference>
<evidence type="ECO:0000256" key="13">
    <source>
        <dbReference type="SAM" id="Phobius"/>
    </source>
</evidence>
<evidence type="ECO:0000256" key="6">
    <source>
        <dbReference type="ARBA" id="ARBA00022692"/>
    </source>
</evidence>
<dbReference type="InterPro" id="IPR052348">
    <property type="entry name" value="Metallopeptidase_M50B"/>
</dbReference>
<evidence type="ECO:0000313" key="16">
    <source>
        <dbReference type="Proteomes" id="UP000596092"/>
    </source>
</evidence>
<gene>
    <name evidence="15" type="ORF">HP555_06240</name>
</gene>
<evidence type="ECO:0000256" key="10">
    <source>
        <dbReference type="ARBA" id="ARBA00022989"/>
    </source>
</evidence>
<keyword evidence="7" id="KW-0479">Metal-binding</keyword>
<keyword evidence="4" id="KW-1003">Cell membrane</keyword>
<evidence type="ECO:0000256" key="5">
    <source>
        <dbReference type="ARBA" id="ARBA00022670"/>
    </source>
</evidence>
<protein>
    <submittedName>
        <fullName evidence="15">Site-2 protease family protein</fullName>
    </submittedName>
</protein>
<evidence type="ECO:0000256" key="4">
    <source>
        <dbReference type="ARBA" id="ARBA00022475"/>
    </source>
</evidence>
<dbReference type="InterPro" id="IPR044537">
    <property type="entry name" value="Rip2-like"/>
</dbReference>
<keyword evidence="8" id="KW-0378">Hydrolase</keyword>
<feature type="transmembrane region" description="Helical" evidence="13">
    <location>
        <begin position="127"/>
        <end position="148"/>
    </location>
</feature>
<reference evidence="15 16" key="1">
    <citation type="submission" date="2020-05" db="EMBL/GenBank/DDBJ databases">
        <title>Complete genome of Desulfobulbus oligotrophicus.</title>
        <authorList>
            <person name="Podar M."/>
        </authorList>
    </citation>
    <scope>NUCLEOTIDE SEQUENCE [LARGE SCALE GENOMIC DNA]</scope>
    <source>
        <strain evidence="15 16">Prop6</strain>
    </source>
</reference>
<feature type="domain" description="Peptidase M50" evidence="14">
    <location>
        <begin position="131"/>
        <end position="183"/>
    </location>
</feature>
<accession>A0A7T5VCS4</accession>
<dbReference type="GO" id="GO:0046872">
    <property type="term" value="F:metal ion binding"/>
    <property type="evidence" value="ECO:0007669"/>
    <property type="project" value="UniProtKB-KW"/>
</dbReference>
<evidence type="ECO:0000256" key="2">
    <source>
        <dbReference type="ARBA" id="ARBA00004651"/>
    </source>
</evidence>
<comment type="subcellular location">
    <subcellularLocation>
        <location evidence="2">Cell membrane</location>
        <topology evidence="2">Multi-pass membrane protein</topology>
    </subcellularLocation>
</comment>
<sequence length="210" mass="23096">MNVDIYALMQQLIIQIPPLLFALTVHEYAHGYVAWRLGDPTAKNAGRLSLNPLKHLDPLGVLAFIIMKIGWAKPVPIDPRYFRQPQKDMLLVALAGPGSNVILAIASAALAHFLVTFQILPLFFLQPLVGMLVASVWINIMLAVFNCIPIPPLDGSKVLMGLLPPQTARSYARLEPFGFFILLALFYTGIISAVIMPIIRFSHSLLLAGC</sequence>